<comment type="caution">
    <text evidence="8">The sequence shown here is derived from an EMBL/GenBank/DDBJ whole genome shotgun (WGS) entry which is preliminary data.</text>
</comment>
<evidence type="ECO:0000256" key="2">
    <source>
        <dbReference type="ARBA" id="ARBA00022692"/>
    </source>
</evidence>
<gene>
    <name evidence="8" type="ORF">BG011_005703</name>
</gene>
<feature type="transmembrane region" description="Helical" evidence="6">
    <location>
        <begin position="410"/>
        <end position="433"/>
    </location>
</feature>
<feature type="transmembrane region" description="Helical" evidence="6">
    <location>
        <begin position="41"/>
        <end position="62"/>
    </location>
</feature>
<dbReference type="Proteomes" id="UP000726737">
    <property type="component" value="Unassembled WGS sequence"/>
</dbReference>
<dbReference type="AlphaFoldDB" id="A0A9P6QGL0"/>
<keyword evidence="7" id="KW-0732">Signal</keyword>
<keyword evidence="4 6" id="KW-0472">Membrane</keyword>
<evidence type="ECO:0000313" key="8">
    <source>
        <dbReference type="EMBL" id="KAG0267418.1"/>
    </source>
</evidence>
<dbReference type="Pfam" id="PF04193">
    <property type="entry name" value="PQ-loop"/>
    <property type="match status" value="1"/>
</dbReference>
<dbReference type="GO" id="GO:0016020">
    <property type="term" value="C:membrane"/>
    <property type="evidence" value="ECO:0007669"/>
    <property type="project" value="UniProtKB-SubCell"/>
</dbReference>
<dbReference type="FunFam" id="1.20.1280.290:FF:000012">
    <property type="entry name" value="Vacuolar membrane PQ loop repeat protein"/>
    <property type="match status" value="1"/>
</dbReference>
<feature type="region of interest" description="Disordered" evidence="5">
    <location>
        <begin position="309"/>
        <end position="338"/>
    </location>
</feature>
<evidence type="ECO:0000256" key="3">
    <source>
        <dbReference type="ARBA" id="ARBA00022989"/>
    </source>
</evidence>
<evidence type="ECO:0000256" key="4">
    <source>
        <dbReference type="ARBA" id="ARBA00023136"/>
    </source>
</evidence>
<feature type="chain" id="PRO_5040350058" description="PQ-loop-domain-containing protein" evidence="7">
    <location>
        <begin position="18"/>
        <end position="445"/>
    </location>
</feature>
<feature type="transmembrane region" description="Helical" evidence="6">
    <location>
        <begin position="341"/>
        <end position="359"/>
    </location>
</feature>
<dbReference type="PANTHER" id="PTHR16201:SF44">
    <property type="entry name" value="SEVEN TRANSMEMBRANE PROTEIN 1"/>
    <property type="match status" value="1"/>
</dbReference>
<comment type="subcellular location">
    <subcellularLocation>
        <location evidence="1">Membrane</location>
        <topology evidence="1">Multi-pass membrane protein</topology>
    </subcellularLocation>
</comment>
<dbReference type="EMBL" id="JAAAJA010000004">
    <property type="protein sequence ID" value="KAG0267418.1"/>
    <property type="molecule type" value="Genomic_DNA"/>
</dbReference>
<organism evidence="8 9">
    <name type="scientific">Mortierella polycephala</name>
    <dbReference type="NCBI Taxonomy" id="41804"/>
    <lineage>
        <taxon>Eukaryota</taxon>
        <taxon>Fungi</taxon>
        <taxon>Fungi incertae sedis</taxon>
        <taxon>Mucoromycota</taxon>
        <taxon>Mortierellomycotina</taxon>
        <taxon>Mortierellomycetes</taxon>
        <taxon>Mortierellales</taxon>
        <taxon>Mortierellaceae</taxon>
        <taxon>Mortierella</taxon>
    </lineage>
</organism>
<proteinExistence type="predicted"/>
<evidence type="ECO:0000256" key="5">
    <source>
        <dbReference type="SAM" id="MobiDB-lite"/>
    </source>
</evidence>
<dbReference type="InterPro" id="IPR051415">
    <property type="entry name" value="LAAT-1"/>
</dbReference>
<evidence type="ECO:0000256" key="1">
    <source>
        <dbReference type="ARBA" id="ARBA00004141"/>
    </source>
</evidence>
<dbReference type="PANTHER" id="PTHR16201">
    <property type="entry name" value="SEVEN TRANSMEMBRANE PROTEIN 1-RELATED"/>
    <property type="match status" value="1"/>
</dbReference>
<keyword evidence="9" id="KW-1185">Reference proteome</keyword>
<dbReference type="Gene3D" id="1.20.1280.290">
    <property type="match status" value="1"/>
</dbReference>
<evidence type="ECO:0000256" key="6">
    <source>
        <dbReference type="SAM" id="Phobius"/>
    </source>
</evidence>
<dbReference type="OrthoDB" id="8048523at2759"/>
<dbReference type="SMART" id="SM00679">
    <property type="entry name" value="CTNS"/>
    <property type="match status" value="1"/>
</dbReference>
<evidence type="ECO:0000313" key="9">
    <source>
        <dbReference type="Proteomes" id="UP000726737"/>
    </source>
</evidence>
<feature type="transmembrane region" description="Helical" evidence="6">
    <location>
        <begin position="379"/>
        <end position="398"/>
    </location>
</feature>
<keyword evidence="3 6" id="KW-1133">Transmembrane helix</keyword>
<keyword evidence="2 6" id="KW-0812">Transmembrane</keyword>
<accession>A0A9P6QGL0</accession>
<feature type="signal peptide" evidence="7">
    <location>
        <begin position="1"/>
        <end position="17"/>
    </location>
</feature>
<reference evidence="8" key="1">
    <citation type="journal article" date="2020" name="Fungal Divers.">
        <title>Resolving the Mortierellaceae phylogeny through synthesis of multi-gene phylogenetics and phylogenomics.</title>
        <authorList>
            <person name="Vandepol N."/>
            <person name="Liber J."/>
            <person name="Desiro A."/>
            <person name="Na H."/>
            <person name="Kennedy M."/>
            <person name="Barry K."/>
            <person name="Grigoriev I.V."/>
            <person name="Miller A.N."/>
            <person name="O'Donnell K."/>
            <person name="Stajich J.E."/>
            <person name="Bonito G."/>
        </authorList>
    </citation>
    <scope>NUCLEOTIDE SEQUENCE</scope>
    <source>
        <strain evidence="8">KOD948</strain>
    </source>
</reference>
<dbReference type="InterPro" id="IPR006603">
    <property type="entry name" value="PQ-loop_rpt"/>
</dbReference>
<evidence type="ECO:0008006" key="10">
    <source>
        <dbReference type="Google" id="ProtNLM"/>
    </source>
</evidence>
<name>A0A9P6QGL0_9FUNG</name>
<evidence type="ECO:0000256" key="7">
    <source>
        <dbReference type="SAM" id="SignalP"/>
    </source>
</evidence>
<feature type="transmembrane region" description="Helical" evidence="6">
    <location>
        <begin position="239"/>
        <end position="260"/>
    </location>
</feature>
<sequence>MALHTILFWLTRHSVTAASSDFAIDVFANATSNAMDTTDMPTHVVLSSVAGSLSILCWFTVFTPKSWRGTTPLQMRKAAKAKAHVAAAEYNSDTYNELRKGLGITIARSKAQGSAHYPPPPPSFLSASASSDRTRIPEEDDIVEETGQYRITEPQETTTLLGKSHLSTGSHHFDYQKGYSTIETPASSAAAAEMPGGGLSSQERALEQGTLYRTTSYATSTKSSDTTTSKRPLLRRRRVPRILLISLPILAIAFFTWSYLKWQDCVLNEHKRHGHGHDLDHIQGLQDLDMAGAADQWMLGWRVCRREQEREHDELPPSEPSHIFSDEGDSDGNGSGDGGESGITTALLLGWGGAVLYLGSRIPQIYKNWRLQSCEGLSLMMFIFSVLGNAFYVASIFLDSLEPNYLFRNMPWWLGACGTLVLDFTIFTQFFLYQGNQVAKPTEDD</sequence>
<feature type="region of interest" description="Disordered" evidence="5">
    <location>
        <begin position="111"/>
        <end position="133"/>
    </location>
</feature>
<protein>
    <recommendedName>
        <fullName evidence="10">PQ-loop-domain-containing protein</fullName>
    </recommendedName>
</protein>